<evidence type="ECO:0000256" key="2">
    <source>
        <dbReference type="ARBA" id="ARBA00022723"/>
    </source>
</evidence>
<dbReference type="PROSITE" id="PS51918">
    <property type="entry name" value="RADICAL_SAM"/>
    <property type="match status" value="1"/>
</dbReference>
<reference evidence="9" key="1">
    <citation type="submission" date="2021-02" db="EMBL/GenBank/DDBJ databases">
        <title>Abyssanaerobacter marinus gen.nov., sp., nov, anaerobic bacterium isolated from the Onnuri vent field of Indian Ocean and suggestion of Mogibacteriaceae fam. nov., and proposal of reclassification of ambiguous this family's genus member.</title>
        <authorList>
            <person name="Kim Y.J."/>
            <person name="Yang J.-A."/>
        </authorList>
    </citation>
    <scope>NUCLEOTIDE SEQUENCE</scope>
    <source>
        <strain evidence="9">DSM 2634</strain>
    </source>
</reference>
<dbReference type="InterPro" id="IPR007197">
    <property type="entry name" value="rSAM"/>
</dbReference>
<organism evidence="9 10">
    <name type="scientific">Clostridium aminobutyricum</name>
    <dbReference type="NCBI Taxonomy" id="33953"/>
    <lineage>
        <taxon>Bacteria</taxon>
        <taxon>Bacillati</taxon>
        <taxon>Bacillota</taxon>
        <taxon>Clostridia</taxon>
        <taxon>Eubacteriales</taxon>
        <taxon>Clostridiaceae</taxon>
        <taxon>Clostridium</taxon>
    </lineage>
</organism>
<keyword evidence="4" id="KW-0408">Iron</keyword>
<dbReference type="GO" id="GO:0061798">
    <property type="term" value="F:GTP 3',8'-cyclase activity"/>
    <property type="evidence" value="ECO:0007669"/>
    <property type="project" value="TreeGrafter"/>
</dbReference>
<keyword evidence="7" id="KW-0501">Molybdenum cofactor biosynthesis</keyword>
<gene>
    <name evidence="9" type="ORF">JYB65_06145</name>
</gene>
<keyword evidence="2" id="KW-0479">Metal-binding</keyword>
<accession>A0A939D886</accession>
<dbReference type="InterPro" id="IPR013785">
    <property type="entry name" value="Aldolase_TIM"/>
</dbReference>
<evidence type="ECO:0000256" key="3">
    <source>
        <dbReference type="ARBA" id="ARBA00022741"/>
    </source>
</evidence>
<dbReference type="GO" id="GO:0006777">
    <property type="term" value="P:Mo-molybdopterin cofactor biosynthetic process"/>
    <property type="evidence" value="ECO:0007669"/>
    <property type="project" value="UniProtKB-KW"/>
</dbReference>
<dbReference type="InterPro" id="IPR058240">
    <property type="entry name" value="rSAM_sf"/>
</dbReference>
<evidence type="ECO:0000256" key="4">
    <source>
        <dbReference type="ARBA" id="ARBA00023004"/>
    </source>
</evidence>
<dbReference type="SUPFAM" id="SSF102114">
    <property type="entry name" value="Radical SAM enzymes"/>
    <property type="match status" value="1"/>
</dbReference>
<name>A0A939D886_CLOAM</name>
<dbReference type="Pfam" id="PF04055">
    <property type="entry name" value="Radical_SAM"/>
    <property type="match status" value="1"/>
</dbReference>
<keyword evidence="1" id="KW-0949">S-adenosyl-L-methionine</keyword>
<keyword evidence="3" id="KW-0547">Nucleotide-binding</keyword>
<dbReference type="PROSITE" id="PS00018">
    <property type="entry name" value="EF_HAND_1"/>
    <property type="match status" value="1"/>
</dbReference>
<dbReference type="InterPro" id="IPR010505">
    <property type="entry name" value="MoaA_twitch"/>
</dbReference>
<evidence type="ECO:0000256" key="5">
    <source>
        <dbReference type="ARBA" id="ARBA00023014"/>
    </source>
</evidence>
<evidence type="ECO:0000259" key="8">
    <source>
        <dbReference type="PROSITE" id="PS51918"/>
    </source>
</evidence>
<keyword evidence="5" id="KW-0411">Iron-sulfur</keyword>
<keyword evidence="6" id="KW-0342">GTP-binding</keyword>
<dbReference type="AlphaFoldDB" id="A0A939D886"/>
<dbReference type="EMBL" id="JAFJZZ010000001">
    <property type="protein sequence ID" value="MBN7772941.1"/>
    <property type="molecule type" value="Genomic_DNA"/>
</dbReference>
<dbReference type="RefSeq" id="WP_206581705.1">
    <property type="nucleotide sequence ID" value="NZ_JAFJZZ010000001.1"/>
</dbReference>
<evidence type="ECO:0000256" key="7">
    <source>
        <dbReference type="ARBA" id="ARBA00023150"/>
    </source>
</evidence>
<dbReference type="GO" id="GO:0061799">
    <property type="term" value="F:cyclic pyranopterin monophosphate synthase activity"/>
    <property type="evidence" value="ECO:0007669"/>
    <property type="project" value="TreeGrafter"/>
</dbReference>
<keyword evidence="10" id="KW-1185">Reference proteome</keyword>
<dbReference type="CDD" id="cd01335">
    <property type="entry name" value="Radical_SAM"/>
    <property type="match status" value="1"/>
</dbReference>
<evidence type="ECO:0000256" key="1">
    <source>
        <dbReference type="ARBA" id="ARBA00022691"/>
    </source>
</evidence>
<dbReference type="GO" id="GO:0051539">
    <property type="term" value="F:4 iron, 4 sulfur cluster binding"/>
    <property type="evidence" value="ECO:0007669"/>
    <property type="project" value="UniProtKB-KW"/>
</dbReference>
<dbReference type="GO" id="GO:0046872">
    <property type="term" value="F:metal ion binding"/>
    <property type="evidence" value="ECO:0007669"/>
    <property type="project" value="UniProtKB-KW"/>
</dbReference>
<dbReference type="Proteomes" id="UP000664545">
    <property type="component" value="Unassembled WGS sequence"/>
</dbReference>
<evidence type="ECO:0000256" key="6">
    <source>
        <dbReference type="ARBA" id="ARBA00023134"/>
    </source>
</evidence>
<dbReference type="PANTHER" id="PTHR22960:SF0">
    <property type="entry name" value="MOLYBDENUM COFACTOR BIOSYNTHESIS PROTEIN 1"/>
    <property type="match status" value="1"/>
</dbReference>
<dbReference type="InterPro" id="IPR018247">
    <property type="entry name" value="EF_Hand_1_Ca_BS"/>
</dbReference>
<evidence type="ECO:0000313" key="9">
    <source>
        <dbReference type="EMBL" id="MBN7772941.1"/>
    </source>
</evidence>
<proteinExistence type="predicted"/>
<feature type="domain" description="Radical SAM core" evidence="8">
    <location>
        <begin position="4"/>
        <end position="234"/>
    </location>
</feature>
<dbReference type="Gene3D" id="3.20.20.70">
    <property type="entry name" value="Aldolase class I"/>
    <property type="match status" value="1"/>
</dbReference>
<dbReference type="PANTHER" id="PTHR22960">
    <property type="entry name" value="MOLYBDOPTERIN COFACTOR SYNTHESIS PROTEIN A"/>
    <property type="match status" value="1"/>
</dbReference>
<dbReference type="GO" id="GO:0005525">
    <property type="term" value="F:GTP binding"/>
    <property type="evidence" value="ECO:0007669"/>
    <property type="project" value="UniProtKB-KW"/>
</dbReference>
<sequence>MKDSFGRDMNYMKISVTDENNFDYKYSSAKKDASDIDQSNILNFEEIERIAQAAVKLGITKFRLAGGEPLLRKGIVKLVKMLTGMEGVQEVEMTTNGSLLTDYVKDLKEAGLSKVNISLDSMRNSRFTEMTGGGDMDEVIAGINAATGAKLKPVSIHTVVMKGFNEDEILDFVQLTFQHEVGIRFIEMTPKGNYAEVTQEAYISNDEIKAKLPSLRKVGTEEETEELFKYPGARGTISFVSPVSSSSYEPFDQIELTPDGKLQCGPHANQVVDLKLALAANDEEELMEALKQALSNKEEKTPIAEN</sequence>
<evidence type="ECO:0000313" key="10">
    <source>
        <dbReference type="Proteomes" id="UP000664545"/>
    </source>
</evidence>
<dbReference type="InterPro" id="IPR050105">
    <property type="entry name" value="MoCo_biosynth_MoaA/MoaC"/>
</dbReference>
<comment type="caution">
    <text evidence="9">The sequence shown here is derived from an EMBL/GenBank/DDBJ whole genome shotgun (WGS) entry which is preliminary data.</text>
</comment>
<dbReference type="Pfam" id="PF06463">
    <property type="entry name" value="Mob_synth_C"/>
    <property type="match status" value="1"/>
</dbReference>
<protein>
    <submittedName>
        <fullName evidence="9">Radical SAM protein</fullName>
    </submittedName>
</protein>